<keyword evidence="2" id="KW-1185">Reference proteome</keyword>
<comment type="caution">
    <text evidence="1">The sequence shown here is derived from an EMBL/GenBank/DDBJ whole genome shotgun (WGS) entry which is preliminary data.</text>
</comment>
<sequence length="61" mass="6269">MLADHAPDLSTALERATAAGYTHLNGETREVGSGPALVAPRRPRMAGLGVVSSLFLPRVGG</sequence>
<dbReference type="Proteomes" id="UP000637788">
    <property type="component" value="Unassembled WGS sequence"/>
</dbReference>
<dbReference type="EMBL" id="BMPQ01000011">
    <property type="protein sequence ID" value="GGK79398.1"/>
    <property type="molecule type" value="Genomic_DNA"/>
</dbReference>
<reference evidence="1" key="1">
    <citation type="journal article" date="2014" name="Int. J. Syst. Evol. Microbiol.">
        <title>Complete genome sequence of Corynebacterium casei LMG S-19264T (=DSM 44701T), isolated from a smear-ripened cheese.</title>
        <authorList>
            <consortium name="US DOE Joint Genome Institute (JGI-PGF)"/>
            <person name="Walter F."/>
            <person name="Albersmeier A."/>
            <person name="Kalinowski J."/>
            <person name="Ruckert C."/>
        </authorList>
    </citation>
    <scope>NUCLEOTIDE SEQUENCE</scope>
    <source>
        <strain evidence="1">JCM 3035</strain>
    </source>
</reference>
<dbReference type="AlphaFoldDB" id="A0A917R0B3"/>
<evidence type="ECO:0000313" key="1">
    <source>
        <dbReference type="EMBL" id="GGK79398.1"/>
    </source>
</evidence>
<evidence type="ECO:0000313" key="2">
    <source>
        <dbReference type="Proteomes" id="UP000637788"/>
    </source>
</evidence>
<name>A0A917R0B3_9ACTN</name>
<gene>
    <name evidence="1" type="ORF">GCM10010094_45830</name>
</gene>
<protein>
    <submittedName>
        <fullName evidence="1">Uncharacterized protein</fullName>
    </submittedName>
</protein>
<accession>A0A917R0B3</accession>
<organism evidence="1 2">
    <name type="scientific">Streptomyces flaveus</name>
    <dbReference type="NCBI Taxonomy" id="66370"/>
    <lineage>
        <taxon>Bacteria</taxon>
        <taxon>Bacillati</taxon>
        <taxon>Actinomycetota</taxon>
        <taxon>Actinomycetes</taxon>
        <taxon>Kitasatosporales</taxon>
        <taxon>Streptomycetaceae</taxon>
        <taxon>Streptomyces</taxon>
        <taxon>Streptomyces aurantiacus group</taxon>
    </lineage>
</organism>
<reference evidence="1" key="2">
    <citation type="submission" date="2020-09" db="EMBL/GenBank/DDBJ databases">
        <authorList>
            <person name="Sun Q."/>
            <person name="Ohkuma M."/>
        </authorList>
    </citation>
    <scope>NUCLEOTIDE SEQUENCE</scope>
    <source>
        <strain evidence="1">JCM 3035</strain>
    </source>
</reference>
<proteinExistence type="predicted"/>